<dbReference type="RefSeq" id="WP_077276922.1">
    <property type="nucleotide sequence ID" value="NZ_CP019609.1"/>
</dbReference>
<evidence type="ECO:0000313" key="2">
    <source>
        <dbReference type="Proteomes" id="UP000188246"/>
    </source>
</evidence>
<dbReference type="KEGG" id="vpi:BW732_11135"/>
<dbReference type="Pfam" id="PF09084">
    <property type="entry name" value="NMT1"/>
    <property type="match status" value="1"/>
</dbReference>
<dbReference type="PROSITE" id="PS51257">
    <property type="entry name" value="PROKAR_LIPOPROTEIN"/>
    <property type="match status" value="1"/>
</dbReference>
<dbReference type="PANTHER" id="PTHR31528">
    <property type="entry name" value="4-AMINO-5-HYDROXYMETHYL-2-METHYLPYRIMIDINE PHOSPHATE SYNTHASE THI11-RELATED"/>
    <property type="match status" value="1"/>
</dbReference>
<dbReference type="InterPro" id="IPR015168">
    <property type="entry name" value="SsuA/THI5"/>
</dbReference>
<protein>
    <submittedName>
        <fullName evidence="1">ABC transporter substrate-binding protein</fullName>
    </submittedName>
</protein>
<name>A0A1Q2D951_9ENTE</name>
<dbReference type="EMBL" id="CP019609">
    <property type="protein sequence ID" value="AQP54840.1"/>
    <property type="molecule type" value="Genomic_DNA"/>
</dbReference>
<organism evidence="1 2">
    <name type="scientific">Vagococcus penaei</name>
    <dbReference type="NCBI Taxonomy" id="633807"/>
    <lineage>
        <taxon>Bacteria</taxon>
        <taxon>Bacillati</taxon>
        <taxon>Bacillota</taxon>
        <taxon>Bacilli</taxon>
        <taxon>Lactobacillales</taxon>
        <taxon>Enterococcaceae</taxon>
        <taxon>Vagococcus</taxon>
    </lineage>
</organism>
<dbReference type="PANTHER" id="PTHR31528:SF3">
    <property type="entry name" value="THIAMINE BIOSYNTHESIS PROTEIN HI_0357-RELATED"/>
    <property type="match status" value="1"/>
</dbReference>
<keyword evidence="2" id="KW-1185">Reference proteome</keyword>
<sequence>MKKIVSICTLTLATVMLTACQTENKEQKTNKSNDKTEKVTLILDYLPNTNHTGVYVAKEKGYYKDIGIDLSIIEPGQNNTSITLLGANKGDFALSYQEDLTYATASAEPIPVKAIAAVLEHNTSGFVTLTEDSITSPKQFENKTYSGWQSASEEAVLKATMTNDGGDFSKLTLVGDSGAGAADLGKNVDIKWFFEGWDYTKAKMDGYDISFMPLNKLDKRLDFYTPIILAQDKTIESNPELVQKFTNATKKGYQYAIENPKESADILYKATPDQDLDFLQKSQEFLSKNYTSNPDKWGIMQESVWNNYTDFMFENKLIDKKIPAKDMYTNEFIEKAE</sequence>
<dbReference type="GO" id="GO:0009228">
    <property type="term" value="P:thiamine biosynthetic process"/>
    <property type="evidence" value="ECO:0007669"/>
    <property type="project" value="InterPro"/>
</dbReference>
<dbReference type="Proteomes" id="UP000188246">
    <property type="component" value="Chromosome"/>
</dbReference>
<reference evidence="1 2" key="1">
    <citation type="journal article" date="2010" name="Int. J. Syst. Evol. Microbiol.">
        <title>Vagococcus penaei sp. nov., isolated from spoilage microbiota of cooked shrimp (Penaeus vannamei).</title>
        <authorList>
            <person name="Jaffres E."/>
            <person name="Prevost H."/>
            <person name="Rossero A."/>
            <person name="Joffraud J.J."/>
            <person name="Dousset X."/>
        </authorList>
    </citation>
    <scope>NUCLEOTIDE SEQUENCE [LARGE SCALE GENOMIC DNA]</scope>
    <source>
        <strain evidence="1 2">CD276</strain>
    </source>
</reference>
<dbReference type="STRING" id="633807.BW732_11135"/>
<dbReference type="SUPFAM" id="SSF53850">
    <property type="entry name" value="Periplasmic binding protein-like II"/>
    <property type="match status" value="1"/>
</dbReference>
<accession>A0A1Q2D951</accession>
<dbReference type="AlphaFoldDB" id="A0A1Q2D951"/>
<dbReference type="Gene3D" id="3.40.190.10">
    <property type="entry name" value="Periplasmic binding protein-like II"/>
    <property type="match status" value="2"/>
</dbReference>
<evidence type="ECO:0000313" key="1">
    <source>
        <dbReference type="EMBL" id="AQP54840.1"/>
    </source>
</evidence>
<proteinExistence type="predicted"/>
<dbReference type="InterPro" id="IPR027939">
    <property type="entry name" value="NMT1/THI5"/>
</dbReference>
<gene>
    <name evidence="1" type="ORF">BW732_11135</name>
</gene>